<dbReference type="Proteomes" id="UP001432322">
    <property type="component" value="Unassembled WGS sequence"/>
</dbReference>
<feature type="non-terminal residue" evidence="1">
    <location>
        <position position="1"/>
    </location>
</feature>
<gene>
    <name evidence="1" type="ORF">PFISCL1PPCAC_27409</name>
</gene>
<name>A0AAV5WVL4_9BILA</name>
<accession>A0AAV5WVL4</accession>
<keyword evidence="2" id="KW-1185">Reference proteome</keyword>
<feature type="non-terminal residue" evidence="1">
    <location>
        <position position="157"/>
    </location>
</feature>
<sequence length="157" mass="17990">GQQAAIAYRRSLEDCDKKRKTSLSHVARVTYTATGISRFASGENSPQLIAALGSLQTQCTISKYSNCSNTHVDHAFEQCESNMRGSPSKLDQNRYVDFDRHKLLRIKLDTSKKLLGYTETNKDRECLTVRSTLAEIYQIHHRYCFHVILTRCLCERQ</sequence>
<dbReference type="AlphaFoldDB" id="A0AAV5WVL4"/>
<organism evidence="1 2">
    <name type="scientific">Pristionchus fissidentatus</name>
    <dbReference type="NCBI Taxonomy" id="1538716"/>
    <lineage>
        <taxon>Eukaryota</taxon>
        <taxon>Metazoa</taxon>
        <taxon>Ecdysozoa</taxon>
        <taxon>Nematoda</taxon>
        <taxon>Chromadorea</taxon>
        <taxon>Rhabditida</taxon>
        <taxon>Rhabditina</taxon>
        <taxon>Diplogasteromorpha</taxon>
        <taxon>Diplogasteroidea</taxon>
        <taxon>Neodiplogasteridae</taxon>
        <taxon>Pristionchus</taxon>
    </lineage>
</organism>
<reference evidence="1" key="1">
    <citation type="submission" date="2023-10" db="EMBL/GenBank/DDBJ databases">
        <title>Genome assembly of Pristionchus species.</title>
        <authorList>
            <person name="Yoshida K."/>
            <person name="Sommer R.J."/>
        </authorList>
    </citation>
    <scope>NUCLEOTIDE SEQUENCE</scope>
    <source>
        <strain evidence="1">RS5133</strain>
    </source>
</reference>
<comment type="caution">
    <text evidence="1">The sequence shown here is derived from an EMBL/GenBank/DDBJ whole genome shotgun (WGS) entry which is preliminary data.</text>
</comment>
<protein>
    <submittedName>
        <fullName evidence="1">Uncharacterized protein</fullName>
    </submittedName>
</protein>
<proteinExistence type="predicted"/>
<evidence type="ECO:0000313" key="1">
    <source>
        <dbReference type="EMBL" id="GMT36112.1"/>
    </source>
</evidence>
<evidence type="ECO:0000313" key="2">
    <source>
        <dbReference type="Proteomes" id="UP001432322"/>
    </source>
</evidence>
<dbReference type="EMBL" id="BTSY01000007">
    <property type="protein sequence ID" value="GMT36112.1"/>
    <property type="molecule type" value="Genomic_DNA"/>
</dbReference>